<dbReference type="RefSeq" id="XP_028477963.1">
    <property type="nucleotide sequence ID" value="XM_028621511.1"/>
</dbReference>
<dbReference type="InterPro" id="IPR016024">
    <property type="entry name" value="ARM-type_fold"/>
</dbReference>
<evidence type="ECO:0000259" key="2">
    <source>
        <dbReference type="Pfam" id="PF07539"/>
    </source>
</evidence>
<dbReference type="OrthoDB" id="360653at2759"/>
<feature type="compositionally biased region" description="Acidic residues" evidence="1">
    <location>
        <begin position="2460"/>
        <end position="2478"/>
    </location>
</feature>
<dbReference type="STRING" id="105984.A0A427Y0I4"/>
<evidence type="ECO:0000256" key="1">
    <source>
        <dbReference type="SAM" id="MobiDB-lite"/>
    </source>
</evidence>
<dbReference type="InterPro" id="IPR052575">
    <property type="entry name" value="SSU_processome_comp_20"/>
</dbReference>
<organism evidence="5 6">
    <name type="scientific">Apiotrichum porosum</name>
    <dbReference type="NCBI Taxonomy" id="105984"/>
    <lineage>
        <taxon>Eukaryota</taxon>
        <taxon>Fungi</taxon>
        <taxon>Dikarya</taxon>
        <taxon>Basidiomycota</taxon>
        <taxon>Agaricomycotina</taxon>
        <taxon>Tremellomycetes</taxon>
        <taxon>Trichosporonales</taxon>
        <taxon>Trichosporonaceae</taxon>
        <taxon>Apiotrichum</taxon>
    </lineage>
</organism>
<dbReference type="EMBL" id="RSCE01000003">
    <property type="protein sequence ID" value="RSH84515.1"/>
    <property type="molecule type" value="Genomic_DNA"/>
</dbReference>
<sequence length="2676" mass="295156">MSEPPQKRFRYATYTEKIGAISVDVGKRKGMSWEREEFGEEEQSKTPFTVELARLELHDLTIPYQDLSRAVFPLTRTLPMTLLNIPSIFDVFTAFFDRLKDGEDHANSGLDSVLSLLQALYETCLGETVSYVPDTVAHLVRVGALRALEPKLVERTYSTLSLVLRTIAPTLLKPEQVPTLRAAWGHVRPYLGPTNKAYVRKCIADAWAGVLRKARGDALSRLMGALLEEDTPGMESVWTNAIKGTSGHLHSRAVPIFTALLDELAANPTDEITATLRRISTALVHHCSSGETAPLVEAILSRVAPATPSSSKQASRDLAPSTAMLDVLSAFLTTRKGKRFPSTQVKPTMLKLQSLVPEVKAATGEEASAWRRAVVAAIVGTLAAGHLAEWLSPGVALIDALWAALSTAESFAFVNMCIAFKWTGVEQFLLAHIARTALTGLKDDPLPTLVLLNNLAGSGFLTGGLSNVQGGRWRASLVTALVKLLKSIVESRIAEEDKRIFGLILKLVPHLASESAHFSPDILALLDLAAGERGPVDADAAREAYIEGGAWNSSHIVGRILVCLYQLSVRAPAAVQKEIENHIRDKDSLNVLLSKWYWNHEVMEQVADFVESYPETKLTTENIDLLFPNLVSADSSLRRSTLRVLATYTRSRAKDCSAVWDLCFNIERSEMSLKNIRERTTNIARLTRHVANINEPADELAATIQHALAYLVAQLKVNFRPIWAETVTSLTALAKQRAEIIWEIVWAELQKTIVADQTVMSDLGVTKPEWTKQKVEEEEEDDDEEQEFRCSAQVTKRNAVVRAWAENNDANKLDVGEIKAQISSDRLDVLSYESQLLAVLTATPSMVEKHTRLFIPVALAIAGADDSTPVAVSHLSTRLLQARTITFLELLAKFVNPKAAFRSTELHTLYLDLLSKGEPKVQTVALKCLLTYKSPNLTPYADRLKNLLEQSKFRDELLHLELGVESTVIEEQHRPEFLDVSIRLLYGIMMSRHARSSTAQGQGARKQVVLTSLSGCAAGELKTLIDLMLAPFTSFEDVTPADLDSIAIVATGRQQLGFLTFLQDVLRYLGPQTMVHWNRLISATVVLVSQAQVGIDAEKDEEDKDEAEAEAEADEEEDVVDDDEKVDKGAAPLRSIRSTGLKRLVQFLRTSVVDYDFGPFLPAIFRSIISPRLERLEIENTQAPSGTLELIAAMSSSPDMATALVTFDDRTLPKTFACMTAVKVKPTVIIKVFDVIDTLLDEEETVQGVLLPHIRPLLDNIIQLVASLRASANEDIMRRLLAILSRLSVVVTDGTQAQQLAILLGPMLRQPGKQVPEKAKVNILTTLQRLYAISPEFADPTSSFFTQSYDLIANLFQTLFMPSSRRALVGVFQTFGKADASLASTVGIVSELNAYRVKRMDEPDFDKRLDAFAKLNDDESDTLPQTAREWLPILRSALFFIQEPEEMSIRTNAGSLLRRFVSLVGEAEEGPLVDSLQFVLLPSLRRALLSKVELVRNEVLLVIAHAVRVCTGIPVFSEMSILLGDDDETNIFVNIAHIQVHRRARAVRRLREQVVESNIREQTLSTIWLPVLQHIVSGSTDVTDHHLVNESITSIGGLSSKLGWSKYNGLLIRFLRLGGPSSGQQKFWIRCVSAIIDNFHFDLKSDETVGQDEETSDKTLAGSDSTLDGTIEETIQEEVEEEEKAVSPTARITEVVLTRLLPNLGKFVGEKSETDDSVRVPLALGIVKLASALPDDSSDNEILRVINTVSQILRSKDQDTRDIARDTMGKIAMFLGPTWLVRVLRELKTSLQRGPQKHVLAVTIHSILVHATTEGAERFANLDAAVEDAVNAAAEVIWGESGKDVATDGFKTKMREVRGAASRGNDTFQLIARVVSPAKLSAVLAPIREIMHVSQAVKTMQQVDEVLRRVALGLNANSMLGPADILNLCFSLVNGNSRYLKPKKKEVKAAKTNADRFTVNLKRKSDDAEDFYPQNAHKFVIFGLELFVTAFRRGKFDFDNVDILSRLGPLVNAIGNTLYSPNASILILGLKATAAVAKCPVPQVDAALPAFVTNIFKVIKNAGGTAEGDVPQTALKTLAVLIRDCKATQVSDAQLKYLIEVVSPDLEDHERQSAIFTVLRAVVARRFVVPEIYDLMERVSSIMVTSQSTHVQELCRGVLMQFLLDYPQGTGRLKSQMTFLARNLDYVFESGRVSVMEVLAAVFKKFSAELLAEYADLFFVALVAVVANDDSEKCRNMAGALLQQLFMHLEPKGQDRTLAVLSAWVGGEEDSLASAALNVYGLLCEADGAPEGLFAALPGLVVPVITKSAKELAVAETTDQGDSAFAPEITLDHARPQAALAVLAKALRNPAVAETLPWEDIVAHLLFPHEWVRFGAARALAVLFATGGDEPLTLLGPDLLLDISRKSCILLGGSRGEDGEAVVVDAKLADQLVKLLWNISKSWAVADKAEHAAKKSKAVEDEDEEKDDDDEDEEEQEQDESRPVKDEDDVTGAMESPTGRPLAWLMSRMSFLARRLIITRPAANDTVPGQVLLWTGPVMSILRFFAGVYGTFDRRQAAHFLVHLLSPIYRVLDEDGDLAGLDGAGGIDELRQLATEVRDFVQTRVGTTAFSRSWERLRRRVGEVRAGRREKRARMAVSDPKAWAKRQEKRGEKKKESKKRKVHAFMDNKGKRSKRN</sequence>
<comment type="caution">
    <text evidence="5">The sequence shown here is derived from an EMBL/GenBank/DDBJ whole genome shotgun (WGS) entry which is preliminary data.</text>
</comment>
<evidence type="ECO:0000259" key="4">
    <source>
        <dbReference type="Pfam" id="PF23099"/>
    </source>
</evidence>
<dbReference type="Pfam" id="PF07539">
    <property type="entry name" value="UTP20_N"/>
    <property type="match status" value="1"/>
</dbReference>
<dbReference type="Pfam" id="PF23099">
    <property type="entry name" value="UTP20_C"/>
    <property type="match status" value="1"/>
</dbReference>
<protein>
    <submittedName>
        <fullName evidence="5">U3 snoRNP protein</fullName>
    </submittedName>
</protein>
<dbReference type="Gene3D" id="1.25.10.10">
    <property type="entry name" value="Leucine-rich Repeat Variant"/>
    <property type="match status" value="1"/>
</dbReference>
<evidence type="ECO:0000313" key="5">
    <source>
        <dbReference type="EMBL" id="RSH84515.1"/>
    </source>
</evidence>
<dbReference type="InterPro" id="IPR011989">
    <property type="entry name" value="ARM-like"/>
</dbReference>
<gene>
    <name evidence="5" type="primary">UTP20</name>
    <name evidence="5" type="ORF">EHS24_006037</name>
</gene>
<reference evidence="5 6" key="1">
    <citation type="submission" date="2018-11" db="EMBL/GenBank/DDBJ databases">
        <title>Genome sequence of Apiotrichum porosum DSM 27194.</title>
        <authorList>
            <person name="Aliyu H."/>
            <person name="Gorte O."/>
            <person name="Ochsenreither K."/>
        </authorList>
    </citation>
    <scope>NUCLEOTIDE SEQUENCE [LARGE SCALE GENOMIC DNA]</scope>
    <source>
        <strain evidence="5 6">DSM 27194</strain>
    </source>
</reference>
<feature type="compositionally biased region" description="Basic and acidic residues" evidence="1">
    <location>
        <begin position="2645"/>
        <end position="2655"/>
    </location>
</feature>
<proteinExistence type="predicted"/>
<feature type="domain" description="U3 small nucleolar RNA-associated protein 20 C-terminal" evidence="4">
    <location>
        <begin position="2539"/>
        <end position="2663"/>
    </location>
</feature>
<feature type="region of interest" description="Disordered" evidence="1">
    <location>
        <begin position="2454"/>
        <end position="2498"/>
    </location>
</feature>
<feature type="compositionally biased region" description="Acidic residues" evidence="1">
    <location>
        <begin position="1098"/>
        <end position="1124"/>
    </location>
</feature>
<dbReference type="PANTHER" id="PTHR17695:SF11">
    <property type="entry name" value="SMALL SUBUNIT PROCESSOME COMPONENT 20 HOMOLOG"/>
    <property type="match status" value="1"/>
</dbReference>
<dbReference type="GeneID" id="39590580"/>
<evidence type="ECO:0000259" key="3">
    <source>
        <dbReference type="Pfam" id="PF20416"/>
    </source>
</evidence>
<name>A0A427Y0I4_9TREE</name>
<dbReference type="Pfam" id="PF20416">
    <property type="entry name" value="UTP20"/>
    <property type="match status" value="1"/>
</dbReference>
<accession>A0A427Y0I4</accession>
<dbReference type="SUPFAM" id="SSF48371">
    <property type="entry name" value="ARM repeat"/>
    <property type="match status" value="3"/>
</dbReference>
<evidence type="ECO:0000313" key="6">
    <source>
        <dbReference type="Proteomes" id="UP000279236"/>
    </source>
</evidence>
<dbReference type="InterPro" id="IPR057525">
    <property type="entry name" value="UTP20_C"/>
</dbReference>
<dbReference type="GO" id="GO:0032040">
    <property type="term" value="C:small-subunit processome"/>
    <property type="evidence" value="ECO:0007669"/>
    <property type="project" value="TreeGrafter"/>
</dbReference>
<feature type="domain" description="U3 small nucleolar RNA-associated protein 20 N-terminal" evidence="2">
    <location>
        <begin position="881"/>
        <end position="1491"/>
    </location>
</feature>
<feature type="domain" description="U3 small nucleolar RNA-associated protein 20" evidence="3">
    <location>
        <begin position="1711"/>
        <end position="1932"/>
    </location>
</feature>
<keyword evidence="6" id="KW-1185">Reference proteome</keyword>
<dbReference type="PANTHER" id="PTHR17695">
    <property type="entry name" value="SMALL SUBUNIT PROCESSOME COMPONENT 20 HOMOLOG"/>
    <property type="match status" value="1"/>
</dbReference>
<dbReference type="InterPro" id="IPR011430">
    <property type="entry name" value="UTP20_N"/>
</dbReference>
<feature type="region of interest" description="Disordered" evidence="1">
    <location>
        <begin position="1097"/>
        <end position="1125"/>
    </location>
</feature>
<feature type="region of interest" description="Disordered" evidence="1">
    <location>
        <begin position="2628"/>
        <end position="2676"/>
    </location>
</feature>
<dbReference type="GO" id="GO:0030686">
    <property type="term" value="C:90S preribosome"/>
    <property type="evidence" value="ECO:0007669"/>
    <property type="project" value="TreeGrafter"/>
</dbReference>
<dbReference type="InterPro" id="IPR046523">
    <property type="entry name" value="UTP20_dom"/>
</dbReference>
<dbReference type="Proteomes" id="UP000279236">
    <property type="component" value="Unassembled WGS sequence"/>
</dbReference>